<dbReference type="GO" id="GO:0042393">
    <property type="term" value="F:histone binding"/>
    <property type="evidence" value="ECO:0007669"/>
    <property type="project" value="TreeGrafter"/>
</dbReference>
<dbReference type="GO" id="GO:0042585">
    <property type="term" value="C:germinal vesicle"/>
    <property type="evidence" value="ECO:0007669"/>
    <property type="project" value="TreeGrafter"/>
</dbReference>
<evidence type="ECO:0000256" key="3">
    <source>
        <dbReference type="ARBA" id="ARBA00022490"/>
    </source>
</evidence>
<comment type="subcellular location">
    <subcellularLocation>
        <location evidence="2">Cytoplasm</location>
    </subcellularLocation>
    <subcellularLocation>
        <location evidence="1">Nucleus</location>
    </subcellularLocation>
</comment>
<dbReference type="AlphaFoldDB" id="A0A7J8E4L7"/>
<name>A0A7J8E4L7_MOLMO</name>
<evidence type="ECO:0000256" key="2">
    <source>
        <dbReference type="ARBA" id="ARBA00004496"/>
    </source>
</evidence>
<evidence type="ECO:0000313" key="6">
    <source>
        <dbReference type="Proteomes" id="UP000550707"/>
    </source>
</evidence>
<organism evidence="5 6">
    <name type="scientific">Molossus molossus</name>
    <name type="common">Pallas' mastiff bat</name>
    <name type="synonym">Vespertilio molossus</name>
    <dbReference type="NCBI Taxonomy" id="27622"/>
    <lineage>
        <taxon>Eukaryota</taxon>
        <taxon>Metazoa</taxon>
        <taxon>Chordata</taxon>
        <taxon>Craniata</taxon>
        <taxon>Vertebrata</taxon>
        <taxon>Euteleostomi</taxon>
        <taxon>Mammalia</taxon>
        <taxon>Eutheria</taxon>
        <taxon>Laurasiatheria</taxon>
        <taxon>Chiroptera</taxon>
        <taxon>Yangochiroptera</taxon>
        <taxon>Molossidae</taxon>
        <taxon>Molossus</taxon>
    </lineage>
</organism>
<sequence length="191" mass="21515">MDHPDTAIISITKPTRKTSSFEREGWWRTALTNTPIPGTYHLKTFIEESLLNPVAATYNFKNEGRRKPPLVHRNNPVLNDLPQYMPPDFLDLLKKQVATYSFKDQPRSSPSSLVYKDQHEGPGPGHYDLKIPPAISVTSCFQSRVPRFLPACSKTPGPGAYTSSAQFPKLPRTIAKMGREHSLFFNNTIGF</sequence>
<comment type="caution">
    <text evidence="5">The sequence shown here is derived from an EMBL/GenBank/DDBJ whole genome shotgun (WGS) entry which is preliminary data.</text>
</comment>
<dbReference type="InterPro" id="IPR010736">
    <property type="entry name" value="SHIPPO-rpt"/>
</dbReference>
<dbReference type="Pfam" id="PF07004">
    <property type="entry name" value="SHIPPO-rpt"/>
    <property type="match status" value="2"/>
</dbReference>
<proteinExistence type="predicted"/>
<keyword evidence="4" id="KW-0539">Nucleus</keyword>
<reference evidence="5 6" key="1">
    <citation type="journal article" date="2020" name="Nature">
        <title>Six reference-quality genomes reveal evolution of bat adaptations.</title>
        <authorList>
            <person name="Jebb D."/>
            <person name="Huang Z."/>
            <person name="Pippel M."/>
            <person name="Hughes G.M."/>
            <person name="Lavrichenko K."/>
            <person name="Devanna P."/>
            <person name="Winkler S."/>
            <person name="Jermiin L.S."/>
            <person name="Skirmuntt E.C."/>
            <person name="Katzourakis A."/>
            <person name="Burkitt-Gray L."/>
            <person name="Ray D.A."/>
            <person name="Sullivan K.A.M."/>
            <person name="Roscito J.G."/>
            <person name="Kirilenko B.M."/>
            <person name="Davalos L.M."/>
            <person name="Corthals A.P."/>
            <person name="Power M.L."/>
            <person name="Jones G."/>
            <person name="Ransome R.D."/>
            <person name="Dechmann D.K.N."/>
            <person name="Locatelli A.G."/>
            <person name="Puechmaille S.J."/>
            <person name="Fedrigo O."/>
            <person name="Jarvis E.D."/>
            <person name="Hiller M."/>
            <person name="Vernes S.C."/>
            <person name="Myers E.W."/>
            <person name="Teeling E.C."/>
        </authorList>
    </citation>
    <scope>NUCLEOTIDE SEQUENCE [LARGE SCALE GENOMIC DNA]</scope>
    <source>
        <strain evidence="5">MMolMol1</strain>
        <tissue evidence="5">Muscle</tissue>
    </source>
</reference>
<keyword evidence="3" id="KW-0963">Cytoplasm</keyword>
<dbReference type="GO" id="GO:0005737">
    <property type="term" value="C:cytoplasm"/>
    <property type="evidence" value="ECO:0007669"/>
    <property type="project" value="UniProtKB-SubCell"/>
</dbReference>
<dbReference type="GO" id="GO:0001940">
    <property type="term" value="C:male pronucleus"/>
    <property type="evidence" value="ECO:0007669"/>
    <property type="project" value="TreeGrafter"/>
</dbReference>
<dbReference type="PANTHER" id="PTHR35678">
    <property type="entry name" value="PROTEIN STPG4"/>
    <property type="match status" value="1"/>
</dbReference>
<accession>A0A7J8E4L7</accession>
<evidence type="ECO:0000256" key="1">
    <source>
        <dbReference type="ARBA" id="ARBA00004123"/>
    </source>
</evidence>
<dbReference type="GO" id="GO:0003682">
    <property type="term" value="F:chromatin binding"/>
    <property type="evidence" value="ECO:0007669"/>
    <property type="project" value="TreeGrafter"/>
</dbReference>
<dbReference type="GO" id="GO:0001939">
    <property type="term" value="C:female pronucleus"/>
    <property type="evidence" value="ECO:0007669"/>
    <property type="project" value="TreeGrafter"/>
</dbReference>
<gene>
    <name evidence="5" type="ORF">HJG59_017560</name>
</gene>
<evidence type="ECO:0000313" key="5">
    <source>
        <dbReference type="EMBL" id="KAF6430353.1"/>
    </source>
</evidence>
<dbReference type="Proteomes" id="UP000550707">
    <property type="component" value="Unassembled WGS sequence"/>
</dbReference>
<evidence type="ECO:0000256" key="4">
    <source>
        <dbReference type="ARBA" id="ARBA00023242"/>
    </source>
</evidence>
<protein>
    <submittedName>
        <fullName evidence="5">Sperm-tail PG-rich repeat containing 4</fullName>
    </submittedName>
</protein>
<dbReference type="PANTHER" id="PTHR35678:SF1">
    <property type="entry name" value="PROTEIN STPG4"/>
    <property type="match status" value="1"/>
</dbReference>
<dbReference type="GO" id="GO:0044727">
    <property type="term" value="P:epigenetic programing of male pronucleus"/>
    <property type="evidence" value="ECO:0007669"/>
    <property type="project" value="TreeGrafter"/>
</dbReference>
<dbReference type="EMBL" id="JACASF010000015">
    <property type="protein sequence ID" value="KAF6430353.1"/>
    <property type="molecule type" value="Genomic_DNA"/>
</dbReference>
<keyword evidence="6" id="KW-1185">Reference proteome</keyword>